<evidence type="ECO:0000313" key="2">
    <source>
        <dbReference type="EMBL" id="KAF2843503.1"/>
    </source>
</evidence>
<name>A0A9P4SIW1_9PEZI</name>
<evidence type="ECO:0000256" key="1">
    <source>
        <dbReference type="SAM" id="MobiDB-lite"/>
    </source>
</evidence>
<keyword evidence="3" id="KW-1185">Reference proteome</keyword>
<dbReference type="EMBL" id="MU006089">
    <property type="protein sequence ID" value="KAF2843503.1"/>
    <property type="molecule type" value="Genomic_DNA"/>
</dbReference>
<feature type="region of interest" description="Disordered" evidence="1">
    <location>
        <begin position="72"/>
        <end position="96"/>
    </location>
</feature>
<comment type="caution">
    <text evidence="2">The sequence shown here is derived from an EMBL/GenBank/DDBJ whole genome shotgun (WGS) entry which is preliminary data.</text>
</comment>
<accession>A0A9P4SIW1</accession>
<proteinExistence type="predicted"/>
<dbReference type="Proteomes" id="UP000799429">
    <property type="component" value="Unassembled WGS sequence"/>
</dbReference>
<evidence type="ECO:0000313" key="3">
    <source>
        <dbReference type="Proteomes" id="UP000799429"/>
    </source>
</evidence>
<protein>
    <submittedName>
        <fullName evidence="2">Uncharacterized protein</fullName>
    </submittedName>
</protein>
<gene>
    <name evidence="2" type="ORF">M501DRAFT_985612</name>
</gene>
<sequence>MPTLPNFISVNLVGYQGPQRTLGHTYLNVSDWKARRDLNDMVAPLSIAEVEVDKYAMGTDETRGLRVGMRPRAAPTVRSKGGKASGNSTANNAKVSIPSKGRSIDTVKDWAIIPKDDKALRVVVRADSDAVVVAYFALVNPDDRGLCEAVKIDLEERLASDHSQSSTMSKPKYLVGILSSQSFRQCPKLFNVQIEALVRSHTRGDPEPWISEYAALFNGNSDTVNGEQLALNKRNVHVIKKLILTGTNQVWLAAKSKPAVQNQGFVQDQAEEQEEAYVLEEVGMEE</sequence>
<organism evidence="2 3">
    <name type="scientific">Patellaria atrata CBS 101060</name>
    <dbReference type="NCBI Taxonomy" id="1346257"/>
    <lineage>
        <taxon>Eukaryota</taxon>
        <taxon>Fungi</taxon>
        <taxon>Dikarya</taxon>
        <taxon>Ascomycota</taxon>
        <taxon>Pezizomycotina</taxon>
        <taxon>Dothideomycetes</taxon>
        <taxon>Dothideomycetes incertae sedis</taxon>
        <taxon>Patellariales</taxon>
        <taxon>Patellariaceae</taxon>
        <taxon>Patellaria</taxon>
    </lineage>
</organism>
<reference evidence="2" key="1">
    <citation type="journal article" date="2020" name="Stud. Mycol.">
        <title>101 Dothideomycetes genomes: a test case for predicting lifestyles and emergence of pathogens.</title>
        <authorList>
            <person name="Haridas S."/>
            <person name="Albert R."/>
            <person name="Binder M."/>
            <person name="Bloem J."/>
            <person name="Labutti K."/>
            <person name="Salamov A."/>
            <person name="Andreopoulos B."/>
            <person name="Baker S."/>
            <person name="Barry K."/>
            <person name="Bills G."/>
            <person name="Bluhm B."/>
            <person name="Cannon C."/>
            <person name="Castanera R."/>
            <person name="Culley D."/>
            <person name="Daum C."/>
            <person name="Ezra D."/>
            <person name="Gonzalez J."/>
            <person name="Henrissat B."/>
            <person name="Kuo A."/>
            <person name="Liang C."/>
            <person name="Lipzen A."/>
            <person name="Lutzoni F."/>
            <person name="Magnuson J."/>
            <person name="Mondo S."/>
            <person name="Nolan M."/>
            <person name="Ohm R."/>
            <person name="Pangilinan J."/>
            <person name="Park H.-J."/>
            <person name="Ramirez L."/>
            <person name="Alfaro M."/>
            <person name="Sun H."/>
            <person name="Tritt A."/>
            <person name="Yoshinaga Y."/>
            <person name="Zwiers L.-H."/>
            <person name="Turgeon B."/>
            <person name="Goodwin S."/>
            <person name="Spatafora J."/>
            <person name="Crous P."/>
            <person name="Grigoriev I."/>
        </authorList>
    </citation>
    <scope>NUCLEOTIDE SEQUENCE</scope>
    <source>
        <strain evidence="2">CBS 101060</strain>
    </source>
</reference>
<dbReference type="AlphaFoldDB" id="A0A9P4SIW1"/>
<feature type="compositionally biased region" description="Polar residues" evidence="1">
    <location>
        <begin position="85"/>
        <end position="94"/>
    </location>
</feature>